<evidence type="ECO:0000259" key="2">
    <source>
        <dbReference type="Pfam" id="PF13529"/>
    </source>
</evidence>
<feature type="domain" description="Peptidase C39-like" evidence="2">
    <location>
        <begin position="31"/>
        <end position="189"/>
    </location>
</feature>
<dbReference type="Proteomes" id="UP000243406">
    <property type="component" value="Unassembled WGS sequence"/>
</dbReference>
<evidence type="ECO:0000313" key="4">
    <source>
        <dbReference type="Proteomes" id="UP000243406"/>
    </source>
</evidence>
<dbReference type="PANTHER" id="PTHR37806">
    <property type="entry name" value="LMO0724 PROTEIN"/>
    <property type="match status" value="1"/>
</dbReference>
<dbReference type="OrthoDB" id="1701791at2"/>
<gene>
    <name evidence="3" type="ORF">SAMN02745120_1363</name>
</gene>
<proteinExistence type="predicted"/>
<reference evidence="4" key="1">
    <citation type="submission" date="2017-02" db="EMBL/GenBank/DDBJ databases">
        <authorList>
            <person name="Varghese N."/>
            <person name="Submissions S."/>
        </authorList>
    </citation>
    <scope>NUCLEOTIDE SEQUENCE [LARGE SCALE GENOMIC DNA]</scope>
    <source>
        <strain evidence="4">ATCC 35199</strain>
    </source>
</reference>
<dbReference type="Pfam" id="PF13529">
    <property type="entry name" value="Peptidase_C39_2"/>
    <property type="match status" value="1"/>
</dbReference>
<protein>
    <submittedName>
        <fullName evidence="3">Uncharacterized protein YvpB</fullName>
    </submittedName>
</protein>
<dbReference type="Gene3D" id="3.90.70.10">
    <property type="entry name" value="Cysteine proteinases"/>
    <property type="match status" value="1"/>
</dbReference>
<accession>A0A1T5B1J8</accession>
<dbReference type="RefSeq" id="WP_079589249.1">
    <property type="nucleotide sequence ID" value="NZ_FUYN01000002.1"/>
</dbReference>
<dbReference type="EMBL" id="FUYN01000002">
    <property type="protein sequence ID" value="SKB41116.1"/>
    <property type="molecule type" value="Genomic_DNA"/>
</dbReference>
<dbReference type="InterPro" id="IPR038765">
    <property type="entry name" value="Papain-like_cys_pep_sf"/>
</dbReference>
<organism evidence="3 4">
    <name type="scientific">Acetoanaerobium noterae</name>
    <dbReference type="NCBI Taxonomy" id="745369"/>
    <lineage>
        <taxon>Bacteria</taxon>
        <taxon>Bacillati</taxon>
        <taxon>Bacillota</taxon>
        <taxon>Clostridia</taxon>
        <taxon>Peptostreptococcales</taxon>
        <taxon>Filifactoraceae</taxon>
        <taxon>Acetoanaerobium</taxon>
    </lineage>
</organism>
<feature type="signal peptide" evidence="1">
    <location>
        <begin position="1"/>
        <end position="22"/>
    </location>
</feature>
<keyword evidence="1" id="KW-0732">Signal</keyword>
<dbReference type="AlphaFoldDB" id="A0A1T5B1J8"/>
<feature type="chain" id="PRO_5012188384" evidence="1">
    <location>
        <begin position="23"/>
        <end position="343"/>
    </location>
</feature>
<sequence length="343" mass="38784">MKKILATILAFTLLSIFSFAFADSTSDYIVIDVPYVSQLYPTRAVVGCEPTALLMALKSKGLTNDVTLKDFLDAMPKTTTDPAKGFAGSPYSPSEKIRTTIYPKPLSEYANTYMPSITRDISGSELEDIKKELLSGNPVVIYATMGWAKPFYKQFDIEGEKQWLLRNNHAVLLTGYDAQNQKFYVADPYNKKSPTKPYFYWISESKLKPIYDERKWAIAIGEAPKPPYPESLEDISPDDYKDVLINETSYQGIMFNEDVYLDLALIVQSELDASYSYDSSLRSALISSGHENYTINFINGSVYKNNSNIGKLSEKKLKLDEKLYLTTQDIELLLELLNLVTQK</sequence>
<dbReference type="InterPro" id="IPR039564">
    <property type="entry name" value="Peptidase_C39-like"/>
</dbReference>
<evidence type="ECO:0000256" key="1">
    <source>
        <dbReference type="SAM" id="SignalP"/>
    </source>
</evidence>
<dbReference type="SUPFAM" id="SSF54001">
    <property type="entry name" value="Cysteine proteinases"/>
    <property type="match status" value="1"/>
</dbReference>
<dbReference type="PANTHER" id="PTHR37806:SF1">
    <property type="entry name" value="PEPTIDASE C39-LIKE DOMAIN-CONTAINING PROTEIN"/>
    <property type="match status" value="1"/>
</dbReference>
<evidence type="ECO:0000313" key="3">
    <source>
        <dbReference type="EMBL" id="SKB41116.1"/>
    </source>
</evidence>
<keyword evidence="4" id="KW-1185">Reference proteome</keyword>
<name>A0A1T5B1J8_9FIRM</name>